<organism evidence="1 2">
    <name type="scientific">Trichoplax adhaerens</name>
    <name type="common">Trichoplax reptans</name>
    <dbReference type="NCBI Taxonomy" id="10228"/>
    <lineage>
        <taxon>Eukaryota</taxon>
        <taxon>Metazoa</taxon>
        <taxon>Placozoa</taxon>
        <taxon>Uniplacotomia</taxon>
        <taxon>Trichoplacea</taxon>
        <taxon>Trichoplacidae</taxon>
        <taxon>Trichoplax</taxon>
    </lineage>
</organism>
<dbReference type="InParanoid" id="B3RWX5"/>
<dbReference type="InterPro" id="IPR010604">
    <property type="entry name" value="Plant_AUG7"/>
</dbReference>
<dbReference type="CTD" id="6753875"/>
<dbReference type="Proteomes" id="UP000009022">
    <property type="component" value="Unassembled WGS sequence"/>
</dbReference>
<proteinExistence type="predicted"/>
<protein>
    <submittedName>
        <fullName evidence="1">Uncharacterized protein</fullName>
    </submittedName>
</protein>
<dbReference type="GO" id="GO:0051225">
    <property type="term" value="P:spindle assembly"/>
    <property type="evidence" value="ECO:0000318"/>
    <property type="project" value="GO_Central"/>
</dbReference>
<dbReference type="GO" id="GO:0070652">
    <property type="term" value="C:HAUS complex"/>
    <property type="evidence" value="ECO:0000318"/>
    <property type="project" value="GO_Central"/>
</dbReference>
<reference evidence="1 2" key="1">
    <citation type="journal article" date="2008" name="Nature">
        <title>The Trichoplax genome and the nature of placozoans.</title>
        <authorList>
            <person name="Srivastava M."/>
            <person name="Begovic E."/>
            <person name="Chapman J."/>
            <person name="Putnam N.H."/>
            <person name="Hellsten U."/>
            <person name="Kawashima T."/>
            <person name="Kuo A."/>
            <person name="Mitros T."/>
            <person name="Salamov A."/>
            <person name="Carpenter M.L."/>
            <person name="Signorovitch A.Y."/>
            <person name="Moreno M.A."/>
            <person name="Kamm K."/>
            <person name="Grimwood J."/>
            <person name="Schmutz J."/>
            <person name="Shapiro H."/>
            <person name="Grigoriev I.V."/>
            <person name="Buss L.W."/>
            <person name="Schierwater B."/>
            <person name="Dellaporta S.L."/>
            <person name="Rokhsar D.S."/>
        </authorList>
    </citation>
    <scope>NUCLEOTIDE SEQUENCE [LARGE SCALE GENOMIC DNA]</scope>
    <source>
        <strain evidence="1 2">Grell-BS-1999</strain>
    </source>
</reference>
<dbReference type="PhylomeDB" id="B3RWX5"/>
<dbReference type="GO" id="GO:0031023">
    <property type="term" value="P:microtubule organizing center organization"/>
    <property type="evidence" value="ECO:0000318"/>
    <property type="project" value="GO_Central"/>
</dbReference>
<dbReference type="GeneID" id="6753875"/>
<gene>
    <name evidence="1" type="ORF">TRIADDRAFT_56918</name>
</gene>
<dbReference type="Pfam" id="PF06694">
    <property type="entry name" value="Plant_NMP1"/>
    <property type="match status" value="1"/>
</dbReference>
<dbReference type="RefSeq" id="XP_002113098.1">
    <property type="nucleotide sequence ID" value="XM_002113062.1"/>
</dbReference>
<dbReference type="PANTHER" id="PTHR14352">
    <property type="entry name" value="HAUS AUGMIN-LIKE COMPLEX SUBUNIT 7"/>
    <property type="match status" value="1"/>
</dbReference>
<dbReference type="eggNOG" id="ENOG502RXJC">
    <property type="taxonomic scope" value="Eukaryota"/>
</dbReference>
<dbReference type="OMA" id="PESDPWP"/>
<dbReference type="STRING" id="10228.B3RWX5"/>
<dbReference type="EMBL" id="DS985245">
    <property type="protein sequence ID" value="EDV25208.1"/>
    <property type="molecule type" value="Genomic_DNA"/>
</dbReference>
<dbReference type="KEGG" id="tad:TRIADDRAFT_56918"/>
<accession>B3RWX5</accession>
<dbReference type="OrthoDB" id="6435999at2759"/>
<name>B3RWX5_TRIAD</name>
<dbReference type="InterPro" id="IPR029711">
    <property type="entry name" value="Haus7-like"/>
</dbReference>
<dbReference type="AlphaFoldDB" id="B3RWX5"/>
<evidence type="ECO:0000313" key="2">
    <source>
        <dbReference type="Proteomes" id="UP000009022"/>
    </source>
</evidence>
<dbReference type="GO" id="GO:0051011">
    <property type="term" value="F:microtubule minus-end binding"/>
    <property type="evidence" value="ECO:0000318"/>
    <property type="project" value="GO_Central"/>
</dbReference>
<dbReference type="HOGENOM" id="CLU_736282_0_0_1"/>
<keyword evidence="2" id="KW-1185">Reference proteome</keyword>
<sequence>MAGSTWVQRLESLDCPYVEDVDESWVTELIFKPGEARIRLLQWLFARLEPSIEEILDNQTIQASGRGDSRLQTLLFIASSLGLCATHDIELIKGTCPASKQKIFMNTLIDVVCAIDQSQKMGSGHLEKKFTSNCLLMDKICHQENLQQVFLTNINLFPYDLTNITRGSESASVTEKDYKDLLDSASSIADQLVERQNQLADLKSSYSPCEYDMNKIRPILRRLKLTLSTLAQIMAGFSHCYETEIKTWCQKPSPRLSALGLVVKRVDSLLAHFSQTLQGIATIKGSYEKLGNDFMTQTDEALSEEQIATVKTLDGVRRSVDILEKSVSRLLSN</sequence>
<evidence type="ECO:0000313" key="1">
    <source>
        <dbReference type="EMBL" id="EDV25208.1"/>
    </source>
</evidence>
<dbReference type="PANTHER" id="PTHR14352:SF2">
    <property type="entry name" value="HAUS AUGMIN-LIKE COMPLEX SUBUNIT 7"/>
    <property type="match status" value="1"/>
</dbReference>